<evidence type="ECO:0000256" key="1">
    <source>
        <dbReference type="SAM" id="SignalP"/>
    </source>
</evidence>
<reference evidence="2" key="1">
    <citation type="submission" date="2021-02" db="EMBL/GenBank/DDBJ databases">
        <authorList>
            <person name="Dougan E. K."/>
            <person name="Rhodes N."/>
            <person name="Thang M."/>
            <person name="Chan C."/>
        </authorList>
    </citation>
    <scope>NUCLEOTIDE SEQUENCE</scope>
</reference>
<organism evidence="2 3">
    <name type="scientific">Symbiodinium natans</name>
    <dbReference type="NCBI Taxonomy" id="878477"/>
    <lineage>
        <taxon>Eukaryota</taxon>
        <taxon>Sar</taxon>
        <taxon>Alveolata</taxon>
        <taxon>Dinophyceae</taxon>
        <taxon>Suessiales</taxon>
        <taxon>Symbiodiniaceae</taxon>
        <taxon>Symbiodinium</taxon>
    </lineage>
</organism>
<dbReference type="AlphaFoldDB" id="A0A812V4U4"/>
<keyword evidence="3" id="KW-1185">Reference proteome</keyword>
<feature type="chain" id="PRO_5032663904" description="Auto-transporter adhesin head GIN domain-containing protein" evidence="1">
    <location>
        <begin position="18"/>
        <end position="253"/>
    </location>
</feature>
<evidence type="ECO:0000313" key="3">
    <source>
        <dbReference type="Proteomes" id="UP000604046"/>
    </source>
</evidence>
<feature type="signal peptide" evidence="1">
    <location>
        <begin position="1"/>
        <end position="17"/>
    </location>
</feature>
<dbReference type="EMBL" id="CAJNDS010002812">
    <property type="protein sequence ID" value="CAE7606509.1"/>
    <property type="molecule type" value="Genomic_DNA"/>
</dbReference>
<protein>
    <recommendedName>
        <fullName evidence="4">Auto-transporter adhesin head GIN domain-containing protein</fullName>
    </recommendedName>
</protein>
<dbReference type="OrthoDB" id="430133at2759"/>
<name>A0A812V4U4_9DINO</name>
<keyword evidence="1" id="KW-0732">Signal</keyword>
<evidence type="ECO:0000313" key="2">
    <source>
        <dbReference type="EMBL" id="CAE7606509.1"/>
    </source>
</evidence>
<sequence>MVMTALCILLQLAAVAASRDRLPPFQRLQVSSPMVVTVITDPTLHNADLDVAADSTGLGWTVQSQVQPMTFGSTLLLGMDDRATRQHFAWPDGAQVATLKLPMPLQSVSVTGGAQVLVDIVTGDLAADGKSNLTVKKFQSRANASHLFLADDANITVRSGIIGDVLVQAWHDGKVDLKGTEVSGMLNMRVDPSSSVLILPSASATPAPAVNLTNATKNVSAVSNGTAQAPNASNVTVAHITTAPSPDASVVIP</sequence>
<comment type="caution">
    <text evidence="2">The sequence shown here is derived from an EMBL/GenBank/DDBJ whole genome shotgun (WGS) entry which is preliminary data.</text>
</comment>
<evidence type="ECO:0008006" key="4">
    <source>
        <dbReference type="Google" id="ProtNLM"/>
    </source>
</evidence>
<proteinExistence type="predicted"/>
<accession>A0A812V4U4</accession>
<gene>
    <name evidence="2" type="ORF">SNAT2548_LOCUS34486</name>
</gene>
<dbReference type="Proteomes" id="UP000604046">
    <property type="component" value="Unassembled WGS sequence"/>
</dbReference>